<dbReference type="Gene3D" id="3.90.180.10">
    <property type="entry name" value="Medium-chain alcohol dehydrogenases, catalytic domain"/>
    <property type="match status" value="1"/>
</dbReference>
<proteinExistence type="predicted"/>
<dbReference type="EMBL" id="BAABKN010000008">
    <property type="protein sequence ID" value="GAA4730002.1"/>
    <property type="molecule type" value="Genomic_DNA"/>
</dbReference>
<dbReference type="PANTHER" id="PTHR45033:SF3">
    <property type="entry name" value="DEHYDROGENASE, PUTATIVE (AFU_ORTHOLOGUE AFUA_2G13270)-RELATED"/>
    <property type="match status" value="1"/>
</dbReference>
<dbReference type="SUPFAM" id="SSF50129">
    <property type="entry name" value="GroES-like"/>
    <property type="match status" value="1"/>
</dbReference>
<accession>A0ABP8YK39</accession>
<evidence type="ECO:0000259" key="1">
    <source>
        <dbReference type="SMART" id="SM00829"/>
    </source>
</evidence>
<feature type="domain" description="Enoyl reductase (ER)" evidence="1">
    <location>
        <begin position="13"/>
        <end position="316"/>
    </location>
</feature>
<evidence type="ECO:0000313" key="3">
    <source>
        <dbReference type="Proteomes" id="UP001499882"/>
    </source>
</evidence>
<protein>
    <submittedName>
        <fullName evidence="2">Zinc-binding dehydrogenase</fullName>
    </submittedName>
</protein>
<dbReference type="Pfam" id="PF08240">
    <property type="entry name" value="ADH_N"/>
    <property type="match status" value="1"/>
</dbReference>
<organism evidence="2 3">
    <name type="scientific">Nocardioides endophyticus</name>
    <dbReference type="NCBI Taxonomy" id="1353775"/>
    <lineage>
        <taxon>Bacteria</taxon>
        <taxon>Bacillati</taxon>
        <taxon>Actinomycetota</taxon>
        <taxon>Actinomycetes</taxon>
        <taxon>Propionibacteriales</taxon>
        <taxon>Nocardioidaceae</taxon>
        <taxon>Nocardioides</taxon>
    </lineage>
</organism>
<dbReference type="InterPro" id="IPR011032">
    <property type="entry name" value="GroES-like_sf"/>
</dbReference>
<gene>
    <name evidence="2" type="ORF">GCM10023350_11550</name>
</gene>
<dbReference type="InterPro" id="IPR013154">
    <property type="entry name" value="ADH-like_N"/>
</dbReference>
<sequence length="318" mass="33340">MLAAFVEVFDPQHPVSALRVADRPDPATPPGWTVIEVKAASINHHDIWSLRGVGLDAGKLPMVLGCDAAGIDANGREVIVHAVVTDPVDSAAPGRPSVLSERHQGTFAQFLAVPAANLVPKPASLSFAEAACLPTAWLTAYNMLFRQASLSPGDTVLVQGASGGLSTALLALGNAAGFRMWATGRSEDKRSHALALGAQSAFEPGQRLPARVDAVMESVGAATWEHSLKALRPEGTVVVAGATSGYMAQTELGRIFANRLKIVGTAMGSLADLRRLVSFCDVKGIKPHVHSVEPLTNAVRAFQTVLDGDVRGKVVLQP</sequence>
<comment type="caution">
    <text evidence="2">The sequence shown here is derived from an EMBL/GenBank/DDBJ whole genome shotgun (WGS) entry which is preliminary data.</text>
</comment>
<dbReference type="SMART" id="SM00829">
    <property type="entry name" value="PKS_ER"/>
    <property type="match status" value="1"/>
</dbReference>
<name>A0ABP8YK39_9ACTN</name>
<dbReference type="Proteomes" id="UP001499882">
    <property type="component" value="Unassembled WGS sequence"/>
</dbReference>
<dbReference type="InterPro" id="IPR013149">
    <property type="entry name" value="ADH-like_C"/>
</dbReference>
<dbReference type="SUPFAM" id="SSF51735">
    <property type="entry name" value="NAD(P)-binding Rossmann-fold domains"/>
    <property type="match status" value="1"/>
</dbReference>
<dbReference type="InterPro" id="IPR036291">
    <property type="entry name" value="NAD(P)-bd_dom_sf"/>
</dbReference>
<evidence type="ECO:0000313" key="2">
    <source>
        <dbReference type="EMBL" id="GAA4730002.1"/>
    </source>
</evidence>
<dbReference type="Pfam" id="PF00107">
    <property type="entry name" value="ADH_zinc_N"/>
    <property type="match status" value="1"/>
</dbReference>
<dbReference type="InterPro" id="IPR020843">
    <property type="entry name" value="ER"/>
</dbReference>
<dbReference type="RefSeq" id="WP_345525725.1">
    <property type="nucleotide sequence ID" value="NZ_BAABKN010000008.1"/>
</dbReference>
<reference evidence="3" key="1">
    <citation type="journal article" date="2019" name="Int. J. Syst. Evol. Microbiol.">
        <title>The Global Catalogue of Microorganisms (GCM) 10K type strain sequencing project: providing services to taxonomists for standard genome sequencing and annotation.</title>
        <authorList>
            <consortium name="The Broad Institute Genomics Platform"/>
            <consortium name="The Broad Institute Genome Sequencing Center for Infectious Disease"/>
            <person name="Wu L."/>
            <person name="Ma J."/>
        </authorList>
    </citation>
    <scope>NUCLEOTIDE SEQUENCE [LARGE SCALE GENOMIC DNA]</scope>
    <source>
        <strain evidence="3">JCM 18532</strain>
    </source>
</reference>
<keyword evidence="3" id="KW-1185">Reference proteome</keyword>
<dbReference type="InterPro" id="IPR052711">
    <property type="entry name" value="Zinc_ADH-like"/>
</dbReference>
<dbReference type="PANTHER" id="PTHR45033">
    <property type="match status" value="1"/>
</dbReference>